<feature type="transmembrane region" description="Helical" evidence="1">
    <location>
        <begin position="18"/>
        <end position="36"/>
    </location>
</feature>
<keyword evidence="1" id="KW-0812">Transmembrane</keyword>
<comment type="caution">
    <text evidence="2">The sequence shown here is derived from an EMBL/GenBank/DDBJ whole genome shotgun (WGS) entry which is preliminary data.</text>
</comment>
<name>A0ABW9UAV4_9BACL</name>
<evidence type="ECO:0000313" key="2">
    <source>
        <dbReference type="EMBL" id="MVQ37068.1"/>
    </source>
</evidence>
<evidence type="ECO:0000313" key="3">
    <source>
        <dbReference type="Proteomes" id="UP000467637"/>
    </source>
</evidence>
<evidence type="ECO:0000256" key="1">
    <source>
        <dbReference type="SAM" id="Phobius"/>
    </source>
</evidence>
<dbReference type="RefSeq" id="WP_157321473.1">
    <property type="nucleotide sequence ID" value="NZ_WSEM01000016.1"/>
</dbReference>
<proteinExistence type="predicted"/>
<accession>A0ABW9UAV4</accession>
<sequence>MAKGKLADSGSEEDNLEIAWVALFFLVGGAFSAWEIRKARGGGNS</sequence>
<reference evidence="2 3" key="1">
    <citation type="submission" date="2019-12" db="EMBL/GenBank/DDBJ databases">
        <authorList>
            <person name="Huq M.A."/>
        </authorList>
    </citation>
    <scope>NUCLEOTIDE SEQUENCE [LARGE SCALE GENOMIC DNA]</scope>
    <source>
        <strain evidence="2 3">MAH-34</strain>
    </source>
</reference>
<dbReference type="EMBL" id="WSEM01000016">
    <property type="protein sequence ID" value="MVQ37068.1"/>
    <property type="molecule type" value="Genomic_DNA"/>
</dbReference>
<organism evidence="2 3">
    <name type="scientific">Paenibacillus anseongense</name>
    <dbReference type="NCBI Taxonomy" id="2682845"/>
    <lineage>
        <taxon>Bacteria</taxon>
        <taxon>Bacillati</taxon>
        <taxon>Bacillota</taxon>
        <taxon>Bacilli</taxon>
        <taxon>Bacillales</taxon>
        <taxon>Paenibacillaceae</taxon>
        <taxon>Paenibacillus</taxon>
    </lineage>
</organism>
<dbReference type="Proteomes" id="UP000467637">
    <property type="component" value="Unassembled WGS sequence"/>
</dbReference>
<keyword evidence="1" id="KW-1133">Transmembrane helix</keyword>
<keyword evidence="1" id="KW-0472">Membrane</keyword>
<gene>
    <name evidence="2" type="ORF">GON05_20840</name>
</gene>
<keyword evidence="3" id="KW-1185">Reference proteome</keyword>
<protein>
    <submittedName>
        <fullName evidence="2">Uncharacterized protein</fullName>
    </submittedName>
</protein>